<feature type="compositionally biased region" description="Polar residues" evidence="1">
    <location>
        <begin position="305"/>
        <end position="317"/>
    </location>
</feature>
<feature type="compositionally biased region" description="Low complexity" evidence="1">
    <location>
        <begin position="272"/>
        <end position="304"/>
    </location>
</feature>
<accession>A0A022W0N4</accession>
<feature type="region of interest" description="Disordered" evidence="1">
    <location>
        <begin position="484"/>
        <end position="517"/>
    </location>
</feature>
<dbReference type="AlphaFoldDB" id="A0A022W0N4"/>
<evidence type="ECO:0000313" key="2">
    <source>
        <dbReference type="EMBL" id="EZF51769.1"/>
    </source>
</evidence>
<gene>
    <name evidence="2" type="ORF">H103_05009</name>
</gene>
<dbReference type="Proteomes" id="UP000023758">
    <property type="component" value="Unassembled WGS sequence"/>
</dbReference>
<protein>
    <submittedName>
        <fullName evidence="2">Uncharacterized protein</fullName>
    </submittedName>
</protein>
<feature type="compositionally biased region" description="Polar residues" evidence="1">
    <location>
        <begin position="531"/>
        <end position="552"/>
    </location>
</feature>
<feature type="region of interest" description="Disordered" evidence="1">
    <location>
        <begin position="529"/>
        <end position="640"/>
    </location>
</feature>
<feature type="compositionally biased region" description="Low complexity" evidence="1">
    <location>
        <begin position="507"/>
        <end position="517"/>
    </location>
</feature>
<dbReference type="OrthoDB" id="419770at2759"/>
<organism evidence="2">
    <name type="scientific">Trichophyton rubrum CBS 288.86</name>
    <dbReference type="NCBI Taxonomy" id="1215330"/>
    <lineage>
        <taxon>Eukaryota</taxon>
        <taxon>Fungi</taxon>
        <taxon>Dikarya</taxon>
        <taxon>Ascomycota</taxon>
        <taxon>Pezizomycotina</taxon>
        <taxon>Eurotiomycetes</taxon>
        <taxon>Eurotiomycetidae</taxon>
        <taxon>Onygenales</taxon>
        <taxon>Arthrodermataceae</taxon>
        <taxon>Trichophyton</taxon>
    </lineage>
</organism>
<feature type="region of interest" description="Disordered" evidence="1">
    <location>
        <begin position="266"/>
        <end position="322"/>
    </location>
</feature>
<dbReference type="EMBL" id="KK207864">
    <property type="protein sequence ID" value="EZF51769.1"/>
    <property type="molecule type" value="Genomic_DNA"/>
</dbReference>
<feature type="compositionally biased region" description="Polar residues" evidence="1">
    <location>
        <begin position="603"/>
        <end position="619"/>
    </location>
</feature>
<feature type="region of interest" description="Disordered" evidence="1">
    <location>
        <begin position="1"/>
        <end position="57"/>
    </location>
</feature>
<sequence>MTGAHTLPKDFTFFSPTESEPRTPDRPLRDLSHPPRPHHASHRVRRRRMERKPIPFCAPDVPLPSIELSRISPAESAGESQSYSTPAYIFEGCAGYLDVPRRRRTDPKTPPAQIRDLASQSFQNGVVDGPTTPVGASIARPSSACSHASDSSFSSTSAASFDSFDSFISFGGSCTSPETEVDDPFLAVSLPDNKQNLDTPSKSVKNTPVIPANLSQNQRWTSEMDQHLWNTYQTHLQDPTITPFKMLPGSLPPLGVSHRVAREARRAWMKTKQQQEQQPPSQSQSQSQSEPQFKPSQSLSSQLSETTNSVNRNTPQWPRSDAITRRRLKELCKRKYSIAPHYQRLLESRSPSPPPDLLDSYTATAATPVSAPFTRDLGISLVSGTMPSDPPEAASTPNIVSNTVNSMAETAHHDDIPRLGSPFMYHTWGPSNSRRVSQADTTPVKPAVDAHDTVHVTGSRLRSGIAPDLFTPTNNQRLPEATVPADAKDQTPARVRIRTRTRGLTTNSSSNSHNSNMLNINSRHRLIQLFTPPSGSGSNETDGLPSHSQTHSPEVEGERIKRLGSPFNLDLPASKRPQPHPRQYHRPRHAPSRSDTFLMHPTLHTQGQPFFSTLSSAAGTDTPDTEREPAPITALHSPEA</sequence>
<reference evidence="2" key="1">
    <citation type="submission" date="2014-02" db="EMBL/GenBank/DDBJ databases">
        <title>The Genome Sequence of Trichophyton rubrum (morphotype fischeri) CBS 288.86.</title>
        <authorList>
            <consortium name="The Broad Institute Genomics Platform"/>
            <person name="Cuomo C.A."/>
            <person name="White T.C."/>
            <person name="Graser Y."/>
            <person name="Martinez-Rossi N."/>
            <person name="Heitman J."/>
            <person name="Young S.K."/>
            <person name="Zeng Q."/>
            <person name="Gargeya S."/>
            <person name="Abouelleil A."/>
            <person name="Alvarado L."/>
            <person name="Chapman S.B."/>
            <person name="Gainer-Dewar J."/>
            <person name="Goldberg J."/>
            <person name="Griggs A."/>
            <person name="Gujja S."/>
            <person name="Hansen M."/>
            <person name="Howarth C."/>
            <person name="Imamovic A."/>
            <person name="Larimer J."/>
            <person name="Martinez D."/>
            <person name="Murphy C."/>
            <person name="Pearson M.D."/>
            <person name="Persinoti G."/>
            <person name="Poon T."/>
            <person name="Priest M."/>
            <person name="Roberts A.D."/>
            <person name="Saif S."/>
            <person name="Shea T.D."/>
            <person name="Sykes S.N."/>
            <person name="Wortman J."/>
            <person name="Nusbaum C."/>
            <person name="Birren B."/>
        </authorList>
    </citation>
    <scope>NUCLEOTIDE SEQUENCE [LARGE SCALE GENOMIC DNA]</scope>
    <source>
        <strain evidence="2">CBS 288.86</strain>
    </source>
</reference>
<dbReference type="HOGENOM" id="CLU_012261_1_1_1"/>
<proteinExistence type="predicted"/>
<name>A0A022W0N4_TRIRU</name>
<feature type="compositionally biased region" description="Basic residues" evidence="1">
    <location>
        <begin position="577"/>
        <end position="591"/>
    </location>
</feature>
<evidence type="ECO:0000256" key="1">
    <source>
        <dbReference type="SAM" id="MobiDB-lite"/>
    </source>
</evidence>
<feature type="compositionally biased region" description="Basic and acidic residues" evidence="1">
    <location>
        <begin position="19"/>
        <end position="33"/>
    </location>
</feature>
<feature type="compositionally biased region" description="Basic residues" evidence="1">
    <location>
        <begin position="35"/>
        <end position="50"/>
    </location>
</feature>